<accession>A0A3N9TJ41</accession>
<keyword evidence="1" id="KW-0472">Membrane</keyword>
<gene>
    <name evidence="2" type="ORF">EES38_10035</name>
</gene>
<dbReference type="EMBL" id="RJVQ01000003">
    <property type="protein sequence ID" value="RQW63575.1"/>
    <property type="molecule type" value="Genomic_DNA"/>
</dbReference>
<protein>
    <submittedName>
        <fullName evidence="2">Uncharacterized protein</fullName>
    </submittedName>
</protein>
<dbReference type="OrthoDB" id="5917376at2"/>
<comment type="caution">
    <text evidence="2">The sequence shown here is derived from an EMBL/GenBank/DDBJ whole genome shotgun (WGS) entry which is preliminary data.</text>
</comment>
<feature type="transmembrane region" description="Helical" evidence="1">
    <location>
        <begin position="12"/>
        <end position="30"/>
    </location>
</feature>
<keyword evidence="1" id="KW-0812">Transmembrane</keyword>
<sequence length="125" mass="14230">MPAEKLTPQKLIHISIIMVILIVAFFWRTYSHSDNNDYQCEKRAQCSVTFQQTNIQLVTESGASYITIAKKSPKTNLSVEFNPTFILIKSTDKEMVYHREEPLGNVVAVTLNGKTLQLELPKSQK</sequence>
<dbReference type="Proteomes" id="UP000281112">
    <property type="component" value="Unassembled WGS sequence"/>
</dbReference>
<evidence type="ECO:0000313" key="3">
    <source>
        <dbReference type="Proteomes" id="UP000281112"/>
    </source>
</evidence>
<proteinExistence type="predicted"/>
<keyword evidence="3" id="KW-1185">Reference proteome</keyword>
<evidence type="ECO:0000313" key="2">
    <source>
        <dbReference type="EMBL" id="RQW63575.1"/>
    </source>
</evidence>
<reference evidence="2 3" key="1">
    <citation type="submission" date="2018-11" db="EMBL/GenBank/DDBJ databases">
        <title>Vibrio LJC006 sp. nov., isolated from seawater during the bloom of the enteromorpha.</title>
        <authorList>
            <person name="Liang J."/>
        </authorList>
    </citation>
    <scope>NUCLEOTIDE SEQUENCE [LARGE SCALE GENOMIC DNA]</scope>
    <source>
        <strain evidence="2 3">LJC006</strain>
    </source>
</reference>
<name>A0A3N9TJ41_9VIBR</name>
<organism evidence="2 3">
    <name type="scientific">Vibrio viridaestus</name>
    <dbReference type="NCBI Taxonomy" id="2487322"/>
    <lineage>
        <taxon>Bacteria</taxon>
        <taxon>Pseudomonadati</taxon>
        <taxon>Pseudomonadota</taxon>
        <taxon>Gammaproteobacteria</taxon>
        <taxon>Vibrionales</taxon>
        <taxon>Vibrionaceae</taxon>
        <taxon>Vibrio</taxon>
    </lineage>
</organism>
<evidence type="ECO:0000256" key="1">
    <source>
        <dbReference type="SAM" id="Phobius"/>
    </source>
</evidence>
<dbReference type="RefSeq" id="WP_124937039.1">
    <property type="nucleotide sequence ID" value="NZ_RJVQ01000003.1"/>
</dbReference>
<keyword evidence="1" id="KW-1133">Transmembrane helix</keyword>
<dbReference type="AlphaFoldDB" id="A0A3N9TJ41"/>